<keyword evidence="3" id="KW-1185">Reference proteome</keyword>
<sequence>MSSDIRQVMLISNTRSDEEVLDTPWYERPILVLTSAVFFVYFAYIREPNDMDAKMGRDLFEVMPGLEIPLIESAITEAQRMGSDTRQLRQRLNELKALKARVDQLDHKPHN</sequence>
<protein>
    <submittedName>
        <fullName evidence="2">Uncharacterized protein</fullName>
    </submittedName>
</protein>
<evidence type="ECO:0000313" key="3">
    <source>
        <dbReference type="Proteomes" id="UP000728032"/>
    </source>
</evidence>
<organism evidence="2">
    <name type="scientific">Oppiella nova</name>
    <dbReference type="NCBI Taxonomy" id="334625"/>
    <lineage>
        <taxon>Eukaryota</taxon>
        <taxon>Metazoa</taxon>
        <taxon>Ecdysozoa</taxon>
        <taxon>Arthropoda</taxon>
        <taxon>Chelicerata</taxon>
        <taxon>Arachnida</taxon>
        <taxon>Acari</taxon>
        <taxon>Acariformes</taxon>
        <taxon>Sarcoptiformes</taxon>
        <taxon>Oribatida</taxon>
        <taxon>Brachypylina</taxon>
        <taxon>Oppioidea</taxon>
        <taxon>Oppiidae</taxon>
        <taxon>Oppiella</taxon>
    </lineage>
</organism>
<evidence type="ECO:0000313" key="2">
    <source>
        <dbReference type="EMBL" id="CAD7649077.1"/>
    </source>
</evidence>
<keyword evidence="1" id="KW-0812">Transmembrane</keyword>
<proteinExistence type="predicted"/>
<dbReference type="AlphaFoldDB" id="A0A7R9LW68"/>
<dbReference type="EMBL" id="OC918279">
    <property type="protein sequence ID" value="CAD7649077.1"/>
    <property type="molecule type" value="Genomic_DNA"/>
</dbReference>
<dbReference type="InterPro" id="IPR029160">
    <property type="entry name" value="UQCC4"/>
</dbReference>
<dbReference type="Pfam" id="PF15013">
    <property type="entry name" value="CCSMST1"/>
    <property type="match status" value="1"/>
</dbReference>
<accession>A0A7R9LW68</accession>
<keyword evidence="1" id="KW-0472">Membrane</keyword>
<reference evidence="2" key="1">
    <citation type="submission" date="2020-11" db="EMBL/GenBank/DDBJ databases">
        <authorList>
            <person name="Tran Van P."/>
        </authorList>
    </citation>
    <scope>NUCLEOTIDE SEQUENCE</scope>
</reference>
<name>A0A7R9LW68_9ACAR</name>
<feature type="transmembrane region" description="Helical" evidence="1">
    <location>
        <begin position="25"/>
        <end position="45"/>
    </location>
</feature>
<dbReference type="Proteomes" id="UP000728032">
    <property type="component" value="Unassembled WGS sequence"/>
</dbReference>
<evidence type="ECO:0000256" key="1">
    <source>
        <dbReference type="SAM" id="Phobius"/>
    </source>
</evidence>
<dbReference type="EMBL" id="CAJPVJ010003454">
    <property type="protein sequence ID" value="CAG2167589.1"/>
    <property type="molecule type" value="Genomic_DNA"/>
</dbReference>
<keyword evidence="1" id="KW-1133">Transmembrane helix</keyword>
<dbReference type="OrthoDB" id="5783753at2759"/>
<gene>
    <name evidence="2" type="ORF">ONB1V03_LOCUS7089</name>
</gene>